<keyword evidence="2" id="KW-0433">Leucine-rich repeat</keyword>
<evidence type="ECO:0000256" key="2">
    <source>
        <dbReference type="ARBA" id="ARBA00022614"/>
    </source>
</evidence>
<feature type="domain" description="Response regulatory" evidence="6">
    <location>
        <begin position="1074"/>
        <end position="1198"/>
    </location>
</feature>
<feature type="modified residue" description="4-aspartylphosphate" evidence="4">
    <location>
        <position position="1123"/>
    </location>
</feature>
<feature type="region of interest" description="Disordered" evidence="5">
    <location>
        <begin position="186"/>
        <end position="218"/>
    </location>
</feature>
<feature type="region of interest" description="Disordered" evidence="5">
    <location>
        <begin position="474"/>
        <end position="498"/>
    </location>
</feature>
<evidence type="ECO:0000313" key="7">
    <source>
        <dbReference type="EMBL" id="KAK1741005.1"/>
    </source>
</evidence>
<dbReference type="Gene3D" id="3.40.50.2300">
    <property type="match status" value="1"/>
</dbReference>
<feature type="compositionally biased region" description="Gly residues" evidence="5">
    <location>
        <begin position="261"/>
        <end position="287"/>
    </location>
</feature>
<evidence type="ECO:0000256" key="3">
    <source>
        <dbReference type="ARBA" id="ARBA00022737"/>
    </source>
</evidence>
<feature type="region of interest" description="Disordered" evidence="5">
    <location>
        <begin position="261"/>
        <end position="299"/>
    </location>
</feature>
<dbReference type="PANTHER" id="PTHR24113">
    <property type="entry name" value="RAN GTPASE-ACTIVATING PROTEIN 1"/>
    <property type="match status" value="1"/>
</dbReference>
<gene>
    <name evidence="7" type="ORF">QTG54_008257</name>
</gene>
<dbReference type="GO" id="GO:0005829">
    <property type="term" value="C:cytosol"/>
    <property type="evidence" value="ECO:0007669"/>
    <property type="project" value="TreeGrafter"/>
</dbReference>
<feature type="compositionally biased region" description="Basic and acidic residues" evidence="5">
    <location>
        <begin position="290"/>
        <end position="299"/>
    </location>
</feature>
<evidence type="ECO:0000256" key="4">
    <source>
        <dbReference type="PROSITE-ProRule" id="PRU00169"/>
    </source>
</evidence>
<dbReference type="SMART" id="SM00368">
    <property type="entry name" value="LRR_RI"/>
    <property type="match status" value="9"/>
</dbReference>
<dbReference type="InterPro" id="IPR001789">
    <property type="entry name" value="Sig_transdc_resp-reg_receiver"/>
</dbReference>
<proteinExistence type="predicted"/>
<evidence type="ECO:0000259" key="6">
    <source>
        <dbReference type="PROSITE" id="PS50110"/>
    </source>
</evidence>
<evidence type="ECO:0000256" key="1">
    <source>
        <dbReference type="ARBA" id="ARBA00022468"/>
    </source>
</evidence>
<evidence type="ECO:0000256" key="5">
    <source>
        <dbReference type="SAM" id="MobiDB-lite"/>
    </source>
</evidence>
<dbReference type="SUPFAM" id="SSF55785">
    <property type="entry name" value="PYP-like sensor domain (PAS domain)"/>
    <property type="match status" value="1"/>
</dbReference>
<dbReference type="PROSITE" id="PS50110">
    <property type="entry name" value="RESPONSE_REGULATORY"/>
    <property type="match status" value="1"/>
</dbReference>
<keyword evidence="4" id="KW-0597">Phosphoprotein</keyword>
<dbReference type="GO" id="GO:0048471">
    <property type="term" value="C:perinuclear region of cytoplasm"/>
    <property type="evidence" value="ECO:0007669"/>
    <property type="project" value="TreeGrafter"/>
</dbReference>
<dbReference type="Pfam" id="PF13516">
    <property type="entry name" value="LRR_6"/>
    <property type="match status" value="6"/>
</dbReference>
<dbReference type="CDD" id="cd17546">
    <property type="entry name" value="REC_hyHK_CKI1_RcsC-like"/>
    <property type="match status" value="1"/>
</dbReference>
<feature type="compositionally biased region" description="Polar residues" evidence="5">
    <location>
        <begin position="961"/>
        <end position="988"/>
    </location>
</feature>
<organism evidence="7 8">
    <name type="scientific">Skeletonema marinoi</name>
    <dbReference type="NCBI Taxonomy" id="267567"/>
    <lineage>
        <taxon>Eukaryota</taxon>
        <taxon>Sar</taxon>
        <taxon>Stramenopiles</taxon>
        <taxon>Ochrophyta</taxon>
        <taxon>Bacillariophyta</taxon>
        <taxon>Coscinodiscophyceae</taxon>
        <taxon>Thalassiosirophycidae</taxon>
        <taxon>Thalassiosirales</taxon>
        <taxon>Skeletonemataceae</taxon>
        <taxon>Skeletonema</taxon>
        <taxon>Skeletonema marinoi-dohrnii complex</taxon>
    </lineage>
</organism>
<evidence type="ECO:0000313" key="8">
    <source>
        <dbReference type="Proteomes" id="UP001224775"/>
    </source>
</evidence>
<reference evidence="7" key="1">
    <citation type="submission" date="2023-06" db="EMBL/GenBank/DDBJ databases">
        <title>Survivors Of The Sea: Transcriptome response of Skeletonema marinoi to long-term dormancy.</title>
        <authorList>
            <person name="Pinder M.I.M."/>
            <person name="Kourtchenko O."/>
            <person name="Robertson E.K."/>
            <person name="Larsson T."/>
            <person name="Maumus F."/>
            <person name="Osuna-Cruz C.M."/>
            <person name="Vancaester E."/>
            <person name="Stenow R."/>
            <person name="Vandepoele K."/>
            <person name="Ploug H."/>
            <person name="Bruchert V."/>
            <person name="Godhe A."/>
            <person name="Topel M."/>
        </authorList>
    </citation>
    <scope>NUCLEOTIDE SEQUENCE</scope>
    <source>
        <strain evidence="7">R05AC</strain>
    </source>
</reference>
<protein>
    <submittedName>
        <fullName evidence="7">CheY-like protein</fullName>
    </submittedName>
</protein>
<dbReference type="GO" id="GO:0005634">
    <property type="term" value="C:nucleus"/>
    <property type="evidence" value="ECO:0007669"/>
    <property type="project" value="TreeGrafter"/>
</dbReference>
<dbReference type="InterPro" id="IPR027038">
    <property type="entry name" value="RanGap"/>
</dbReference>
<dbReference type="Gene3D" id="3.80.10.10">
    <property type="entry name" value="Ribonuclease Inhibitor"/>
    <property type="match status" value="3"/>
</dbReference>
<dbReference type="GO" id="GO:0006913">
    <property type="term" value="P:nucleocytoplasmic transport"/>
    <property type="evidence" value="ECO:0007669"/>
    <property type="project" value="TreeGrafter"/>
</dbReference>
<dbReference type="GO" id="GO:0005096">
    <property type="term" value="F:GTPase activator activity"/>
    <property type="evidence" value="ECO:0007669"/>
    <property type="project" value="UniProtKB-KW"/>
</dbReference>
<comment type="caution">
    <text evidence="7">The sequence shown here is derived from an EMBL/GenBank/DDBJ whole genome shotgun (WGS) entry which is preliminary data.</text>
</comment>
<feature type="region of interest" description="Disordered" evidence="5">
    <location>
        <begin position="961"/>
        <end position="997"/>
    </location>
</feature>
<dbReference type="SUPFAM" id="SSF52172">
    <property type="entry name" value="CheY-like"/>
    <property type="match status" value="1"/>
</dbReference>
<dbReference type="PANTHER" id="PTHR24113:SF12">
    <property type="entry name" value="RAN GTPASE-ACTIVATING PROTEIN 1"/>
    <property type="match status" value="1"/>
</dbReference>
<dbReference type="InterPro" id="IPR011006">
    <property type="entry name" value="CheY-like_superfamily"/>
</dbReference>
<accession>A0AAD8Y9N0</accession>
<dbReference type="GO" id="GO:0031267">
    <property type="term" value="F:small GTPase binding"/>
    <property type="evidence" value="ECO:0007669"/>
    <property type="project" value="TreeGrafter"/>
</dbReference>
<dbReference type="EMBL" id="JATAAI010000014">
    <property type="protein sequence ID" value="KAK1741005.1"/>
    <property type="molecule type" value="Genomic_DNA"/>
</dbReference>
<keyword evidence="1" id="KW-0343">GTPase activation</keyword>
<dbReference type="InterPro" id="IPR001611">
    <property type="entry name" value="Leu-rich_rpt"/>
</dbReference>
<dbReference type="AlphaFoldDB" id="A0AAD8Y9N0"/>
<dbReference type="GO" id="GO:0000160">
    <property type="term" value="P:phosphorelay signal transduction system"/>
    <property type="evidence" value="ECO:0007669"/>
    <property type="project" value="InterPro"/>
</dbReference>
<dbReference type="Proteomes" id="UP001224775">
    <property type="component" value="Unassembled WGS sequence"/>
</dbReference>
<keyword evidence="8" id="KW-1185">Reference proteome</keyword>
<dbReference type="Gene3D" id="3.30.450.20">
    <property type="entry name" value="PAS domain"/>
    <property type="match status" value="1"/>
</dbReference>
<dbReference type="InterPro" id="IPR032675">
    <property type="entry name" value="LRR_dom_sf"/>
</dbReference>
<dbReference type="SUPFAM" id="SSF52047">
    <property type="entry name" value="RNI-like"/>
    <property type="match status" value="2"/>
</dbReference>
<dbReference type="Pfam" id="PF00072">
    <property type="entry name" value="Response_reg"/>
    <property type="match status" value="1"/>
</dbReference>
<dbReference type="SMART" id="SM00448">
    <property type="entry name" value="REC"/>
    <property type="match status" value="1"/>
</dbReference>
<sequence>MREAFIQLDPDQQALALEMLAQQKLEQQLQMEEEMARPDEHFLTIALNGTILGATEMVTGFPPSSLLMTSVFESIHEDDLLGLHAIKTHFWERDQPDVTVYLRRLTVDNTYVWLSARVVSYIDSPVPGIIIHERFIHEERDGGVDDGDNSYDNNNIELGVARMVSRVTRIAALLLQAVESALFGGTDRGRSGSIGDDDKNIHSGGRGESANNGDNVDGGGAAEIQAMLLDAAEKMGVDLSSSDNPLRELIQAGGIGGGNGFDGGTVGSPGTGGGGNLTGGGGAGGTNNGEDERGRKKNADPLDYLKTGAILDLSKIILSDGEVKLITLVLTGRLQIEDLGPLLYLALNSPGMDLVAATDEFYQLSEQQLIANANAQSPSEVVLLNPPPLAVINLSYTDIGDYGMEALSEFLYSDNAALKTVDLSFCNIDSQGFLSLCHGLRTRNSRGLPPIEALVLAGNTIVNDVGKQLGSAISSTRTKHHKRKSGHDASPSSYSNSSSEGIKLLHLGSTSISMKCLTELLVALGPTCPLQELKLQSNRIGPIDAAILVKFLEGKSDNGLPVLPKLNRLDMSYNELGDVGTTKLTRAISKRSKVHMTEVSLSGNDMGSKGIESIMNKLLQHKLITLNLDNNSIGDQGCQLVAASLRSIPSLHRLNLAFNDIGCRGIATLMRSLVGCESITSLGLSGNVMRVSGAIAMGFTLAQHPRLSVLELDNCCLSQVAQCHIAAGIISNRWVPMKVMHGFRAGPPMVAIGALEIMAQHFTNEECFRLRRDIQMKTLLQWMESNRNASSSDRRTLTNDLLSGANESTGAPSQSAYLRMLDWLGRIPFDESELMDLRKYFYDVSGGEGDQKSGSNLKHRGDILSALASDVVEEILDSEPLAYSDDDATIGLDLSVSDDTNIKVGDPSSKAPPEVRMPLSADCMPKSESEMGEMYGASIEVRGKSDTSSLRMDDWNGFANRSSSKALQRNSVSSLSMNMGRSGSNSTHSRSEASTRSDSIQYKARITMFPEFAAKLDNLKAVAQEMMDNELDPVQQDVIAQQFAEASLTILRQLRYHCMESGLDGWRQGKLRRKVLIVDDSIVTRKMVARAFEKANFIVDTAENGVEGVNKMKESIYDIAFMDIDMPVMNGFDATKALRMWEDSVRPGARQPICALTAAHVDDFDRDELMKFKDAGLDVMESKPCNIPRLFKVVDDVSPMFSDLSINAIQHSDEGHIDMVTA</sequence>
<name>A0AAD8Y9N0_9STRA</name>
<keyword evidence="3" id="KW-0677">Repeat</keyword>
<dbReference type="InterPro" id="IPR035965">
    <property type="entry name" value="PAS-like_dom_sf"/>
</dbReference>